<proteinExistence type="predicted"/>
<keyword evidence="2" id="KW-1185">Reference proteome</keyword>
<dbReference type="EMBL" id="VIEB01001442">
    <property type="protein sequence ID" value="TQD72135.1"/>
    <property type="molecule type" value="Genomic_DNA"/>
</dbReference>
<dbReference type="Proteomes" id="UP000315295">
    <property type="component" value="Unassembled WGS sequence"/>
</dbReference>
<evidence type="ECO:0000313" key="1">
    <source>
        <dbReference type="EMBL" id="TQD72135.1"/>
    </source>
</evidence>
<protein>
    <submittedName>
        <fullName evidence="1">Uncharacterized protein</fullName>
    </submittedName>
</protein>
<comment type="caution">
    <text evidence="1">The sequence shown here is derived from an EMBL/GenBank/DDBJ whole genome shotgun (WGS) entry which is preliminary data.</text>
</comment>
<gene>
    <name evidence="1" type="ORF">C1H46_042334</name>
</gene>
<organism evidence="1 2">
    <name type="scientific">Malus baccata</name>
    <name type="common">Siberian crab apple</name>
    <name type="synonym">Pyrus baccata</name>
    <dbReference type="NCBI Taxonomy" id="106549"/>
    <lineage>
        <taxon>Eukaryota</taxon>
        <taxon>Viridiplantae</taxon>
        <taxon>Streptophyta</taxon>
        <taxon>Embryophyta</taxon>
        <taxon>Tracheophyta</taxon>
        <taxon>Spermatophyta</taxon>
        <taxon>Magnoliopsida</taxon>
        <taxon>eudicotyledons</taxon>
        <taxon>Gunneridae</taxon>
        <taxon>Pentapetalae</taxon>
        <taxon>rosids</taxon>
        <taxon>fabids</taxon>
        <taxon>Rosales</taxon>
        <taxon>Rosaceae</taxon>
        <taxon>Amygdaloideae</taxon>
        <taxon>Maleae</taxon>
        <taxon>Malus</taxon>
    </lineage>
</organism>
<sequence>MEQLSFLNQGDLHLDNQVLDGDFNLTARRVSGNVVVPVDPETKMVSFKRETGGANAEVSEAYVDDFFTNKQTVERQSPNPVLPLLRFYQYESSDSSSSLQGSPSENRNFRSDVDFTETKSHLSLAKVQTIMDHCR</sequence>
<reference evidence="1 2" key="1">
    <citation type="journal article" date="2019" name="G3 (Bethesda)">
        <title>Sequencing of a Wild Apple (Malus baccata) Genome Unravels the Differences Between Cultivated and Wild Apple Species Regarding Disease Resistance and Cold Tolerance.</title>
        <authorList>
            <person name="Chen X."/>
        </authorList>
    </citation>
    <scope>NUCLEOTIDE SEQUENCE [LARGE SCALE GENOMIC DNA]</scope>
    <source>
        <strain evidence="2">cv. Shandingzi</strain>
        <tissue evidence="1">Leaves</tissue>
    </source>
</reference>
<dbReference type="AlphaFoldDB" id="A0A540KD33"/>
<evidence type="ECO:0000313" key="2">
    <source>
        <dbReference type="Proteomes" id="UP000315295"/>
    </source>
</evidence>
<name>A0A540KD33_MALBA</name>
<accession>A0A540KD33</accession>